<organism evidence="4 5">
    <name type="scientific">Pochonia chlamydosporia 170</name>
    <dbReference type="NCBI Taxonomy" id="1380566"/>
    <lineage>
        <taxon>Eukaryota</taxon>
        <taxon>Fungi</taxon>
        <taxon>Dikarya</taxon>
        <taxon>Ascomycota</taxon>
        <taxon>Pezizomycotina</taxon>
        <taxon>Sordariomycetes</taxon>
        <taxon>Hypocreomycetidae</taxon>
        <taxon>Hypocreales</taxon>
        <taxon>Clavicipitaceae</taxon>
        <taxon>Pochonia</taxon>
    </lineage>
</organism>
<dbReference type="InterPro" id="IPR013087">
    <property type="entry name" value="Znf_C2H2_type"/>
</dbReference>
<dbReference type="OrthoDB" id="2017974at2759"/>
<feature type="compositionally biased region" description="Polar residues" evidence="2">
    <location>
        <begin position="333"/>
        <end position="346"/>
    </location>
</feature>
<dbReference type="PROSITE" id="PS00028">
    <property type="entry name" value="ZINC_FINGER_C2H2_1"/>
    <property type="match status" value="1"/>
</dbReference>
<dbReference type="STRING" id="1380566.A0A179FR51"/>
<feature type="domain" description="C2H2-type" evidence="3">
    <location>
        <begin position="400"/>
        <end position="429"/>
    </location>
</feature>
<sequence length="527" mass="60296">MAVIDEYNPQLAQMPIESGATRHCKNQLHLFQPDNEILRLASEPFACEHSDLYCDVLGDLIDPRAVFSEKAKHLILHDWLEQPEARLREEASSLLSLLHELMLGLKRLRRSHSSRFTPESLLSQYFEILDSIAGDISDKPECCSPNTSLTPIGPTSLDILSLGNSIVRSTGSFQNLAEGIDFLHWLKLASLLISWFIKRCRKYHYLLLSCTYILIHFLEFPKGIPHLCTTMPWTIWPSLIVLWGVCWMFYWPEENNIDIYFNFEEEFPPTSMQDDMSNELLDMSTPNINDWLLPTDNTPLINNGQETHSTLHPSTLHYNSIPHEAEITSNFQPAPTTYTHQNAPGNTETPTPAPPSPTKPPSLECPHCNKTYSRTDALRRHQREQHSNNKGSGDDETKKFPCPHRECRKSFKRYERLQRHLKTCKAQKRIDGLNASVPPKIDGRTITMRSETVDNESEVSTAEDQVLSQTTPSSEKLHDESTLLMELQKRHRLERAKLDKMEKNVRESKDLIASIEFVMNSLQGGGK</sequence>
<dbReference type="KEGG" id="pchm:VFPPC_03990"/>
<feature type="region of interest" description="Disordered" evidence="2">
    <location>
        <begin position="454"/>
        <end position="476"/>
    </location>
</feature>
<gene>
    <name evidence="4" type="ORF">VFPPC_03990</name>
</gene>
<dbReference type="GO" id="GO:0008270">
    <property type="term" value="F:zinc ion binding"/>
    <property type="evidence" value="ECO:0007669"/>
    <property type="project" value="UniProtKB-KW"/>
</dbReference>
<evidence type="ECO:0000313" key="4">
    <source>
        <dbReference type="EMBL" id="OAQ67621.2"/>
    </source>
</evidence>
<keyword evidence="1" id="KW-0862">Zinc</keyword>
<protein>
    <recommendedName>
        <fullName evidence="3">C2H2-type domain-containing protein</fullName>
    </recommendedName>
</protein>
<dbReference type="RefSeq" id="XP_022284434.1">
    <property type="nucleotide sequence ID" value="XM_022428370.1"/>
</dbReference>
<dbReference type="SMART" id="SM00355">
    <property type="entry name" value="ZnF_C2H2"/>
    <property type="match status" value="2"/>
</dbReference>
<feature type="region of interest" description="Disordered" evidence="2">
    <location>
        <begin position="333"/>
        <end position="400"/>
    </location>
</feature>
<evidence type="ECO:0000256" key="2">
    <source>
        <dbReference type="SAM" id="MobiDB-lite"/>
    </source>
</evidence>
<keyword evidence="5" id="KW-1185">Reference proteome</keyword>
<feature type="compositionally biased region" description="Pro residues" evidence="2">
    <location>
        <begin position="351"/>
        <end position="360"/>
    </location>
</feature>
<comment type="caution">
    <text evidence="4">The sequence shown here is derived from an EMBL/GenBank/DDBJ whole genome shotgun (WGS) entry which is preliminary data.</text>
</comment>
<evidence type="ECO:0000256" key="1">
    <source>
        <dbReference type="PROSITE-ProRule" id="PRU00042"/>
    </source>
</evidence>
<dbReference type="PROSITE" id="PS50157">
    <property type="entry name" value="ZINC_FINGER_C2H2_2"/>
    <property type="match status" value="2"/>
</dbReference>
<proteinExistence type="predicted"/>
<feature type="compositionally biased region" description="Basic and acidic residues" evidence="2">
    <location>
        <begin position="376"/>
        <end position="400"/>
    </location>
</feature>
<dbReference type="Proteomes" id="UP000078397">
    <property type="component" value="Unassembled WGS sequence"/>
</dbReference>
<dbReference type="Pfam" id="PF00096">
    <property type="entry name" value="zf-C2H2"/>
    <property type="match status" value="2"/>
</dbReference>
<reference evidence="4 5" key="1">
    <citation type="journal article" date="2016" name="PLoS Pathog.">
        <title>Biosynthesis of antibiotic leucinostatins in bio-control fungus Purpureocillium lilacinum and their inhibition on phytophthora revealed by genome mining.</title>
        <authorList>
            <person name="Wang G."/>
            <person name="Liu Z."/>
            <person name="Lin R."/>
            <person name="Li E."/>
            <person name="Mao Z."/>
            <person name="Ling J."/>
            <person name="Yang Y."/>
            <person name="Yin W.B."/>
            <person name="Xie B."/>
        </authorList>
    </citation>
    <scope>NUCLEOTIDE SEQUENCE [LARGE SCALE GENOMIC DNA]</scope>
    <source>
        <strain evidence="4">170</strain>
    </source>
</reference>
<feature type="compositionally biased region" description="Polar residues" evidence="2">
    <location>
        <begin position="458"/>
        <end position="474"/>
    </location>
</feature>
<evidence type="ECO:0000313" key="5">
    <source>
        <dbReference type="Proteomes" id="UP000078397"/>
    </source>
</evidence>
<dbReference type="SUPFAM" id="SSF57667">
    <property type="entry name" value="beta-beta-alpha zinc fingers"/>
    <property type="match status" value="1"/>
</dbReference>
<feature type="domain" description="C2H2-type" evidence="3">
    <location>
        <begin position="363"/>
        <end position="391"/>
    </location>
</feature>
<dbReference type="Gene3D" id="3.30.160.60">
    <property type="entry name" value="Classic Zinc Finger"/>
    <property type="match status" value="2"/>
</dbReference>
<keyword evidence="1" id="KW-0479">Metal-binding</keyword>
<dbReference type="GeneID" id="28847409"/>
<name>A0A179FR51_METCM</name>
<dbReference type="AlphaFoldDB" id="A0A179FR51"/>
<keyword evidence="1" id="KW-0863">Zinc-finger</keyword>
<accession>A0A179FR51</accession>
<dbReference type="InterPro" id="IPR036236">
    <property type="entry name" value="Znf_C2H2_sf"/>
</dbReference>
<dbReference type="EMBL" id="LSBJ02000003">
    <property type="protein sequence ID" value="OAQ67621.2"/>
    <property type="molecule type" value="Genomic_DNA"/>
</dbReference>
<evidence type="ECO:0000259" key="3">
    <source>
        <dbReference type="PROSITE" id="PS50157"/>
    </source>
</evidence>